<name>A0A0T9QLA8_9GAMM</name>
<dbReference type="Proteomes" id="UP000044625">
    <property type="component" value="Unassembled WGS sequence"/>
</dbReference>
<evidence type="ECO:0000256" key="1">
    <source>
        <dbReference type="SAM" id="MobiDB-lite"/>
    </source>
</evidence>
<evidence type="ECO:0000313" key="2">
    <source>
        <dbReference type="EMBL" id="CNI15956.1"/>
    </source>
</evidence>
<dbReference type="EMBL" id="CQAZ01000031">
    <property type="protein sequence ID" value="CNI15956.1"/>
    <property type="molecule type" value="Genomic_DNA"/>
</dbReference>
<sequence>MSIRGVSSTRLIDNPGLDSSSPPLRALSRGGSTESLHSNASIICEPDEWDAASAVITESYTPPTLAITNEKASFGIKPSNYSIFGTKENYLTGYLLNIGNSKGKPPLLLRPQAA</sequence>
<dbReference type="EMBL" id="CWJL01000021">
    <property type="protein sequence ID" value="CRY68447.1"/>
    <property type="molecule type" value="Genomic_DNA"/>
</dbReference>
<dbReference type="Proteomes" id="UP000045840">
    <property type="component" value="Unassembled WGS sequence"/>
</dbReference>
<accession>A0A0T9QLA8</accession>
<feature type="compositionally biased region" description="Polar residues" evidence="1">
    <location>
        <begin position="1"/>
        <end position="22"/>
    </location>
</feature>
<reference evidence="5" key="1">
    <citation type="submission" date="2015-03" db="EMBL/GenBank/DDBJ databases">
        <authorList>
            <consortium name="Pathogen Informatics"/>
        </authorList>
    </citation>
    <scope>NUCLEOTIDE SEQUENCE [LARGE SCALE GENOMIC DNA]</scope>
    <source>
        <strain evidence="5">A125KOH2</strain>
    </source>
</reference>
<dbReference type="STRING" id="1288385.ERS137968_03559"/>
<evidence type="ECO:0000313" key="5">
    <source>
        <dbReference type="Proteomes" id="UP000045840"/>
    </source>
</evidence>
<reference evidence="3 4" key="3">
    <citation type="submission" date="2015-03" db="EMBL/GenBank/DDBJ databases">
        <authorList>
            <consortium name="Pathogen Informatics"/>
            <person name="Murphy D."/>
        </authorList>
    </citation>
    <scope>NUCLEOTIDE SEQUENCE [LARGE SCALE GENOMIC DNA]</scope>
    <source>
        <strain evidence="3">Type strain: CIP110230</strain>
        <strain evidence="4">type strain: CIP110230</strain>
    </source>
</reference>
<evidence type="ECO:0000313" key="3">
    <source>
        <dbReference type="EMBL" id="CRY68447.1"/>
    </source>
</evidence>
<feature type="region of interest" description="Disordered" evidence="1">
    <location>
        <begin position="1"/>
        <end position="37"/>
    </location>
</feature>
<organism evidence="2 5">
    <name type="scientific">Yersinia pekkanenii</name>
    <dbReference type="NCBI Taxonomy" id="1288385"/>
    <lineage>
        <taxon>Bacteria</taxon>
        <taxon>Pseudomonadati</taxon>
        <taxon>Pseudomonadota</taxon>
        <taxon>Gammaproteobacteria</taxon>
        <taxon>Enterobacterales</taxon>
        <taxon>Yersiniaceae</taxon>
        <taxon>Yersinia</taxon>
    </lineage>
</organism>
<proteinExistence type="predicted"/>
<dbReference type="AlphaFoldDB" id="A0A0T9QLA8"/>
<reference evidence="2" key="2">
    <citation type="submission" date="2015-03" db="EMBL/GenBank/DDBJ databases">
        <authorList>
            <person name="Murphy D."/>
        </authorList>
    </citation>
    <scope>NUCLEOTIDE SEQUENCE [LARGE SCALE GENOMIC DNA]</scope>
    <source>
        <strain evidence="2">A125KOH2</strain>
    </source>
</reference>
<evidence type="ECO:0000313" key="4">
    <source>
        <dbReference type="Proteomes" id="UP000044625"/>
    </source>
</evidence>
<protein>
    <submittedName>
        <fullName evidence="2">Uncharacterized protein</fullName>
    </submittedName>
</protein>
<gene>
    <name evidence="2" type="ORF">ERS008529_03245</name>
    <name evidence="3" type="ORF">ERS137968_03559</name>
</gene>
<keyword evidence="4" id="KW-1185">Reference proteome</keyword>